<evidence type="ECO:0000256" key="9">
    <source>
        <dbReference type="ARBA" id="ARBA00023679"/>
    </source>
</evidence>
<organism evidence="11 12">
    <name type="scientific">Heterobasidion irregulare (strain TC 32-1)</name>
    <dbReference type="NCBI Taxonomy" id="747525"/>
    <lineage>
        <taxon>Eukaryota</taxon>
        <taxon>Fungi</taxon>
        <taxon>Dikarya</taxon>
        <taxon>Basidiomycota</taxon>
        <taxon>Agaricomycotina</taxon>
        <taxon>Agaricomycetes</taxon>
        <taxon>Russulales</taxon>
        <taxon>Bondarzewiaceae</taxon>
        <taxon>Heterobasidion</taxon>
        <taxon>Heterobasidion annosum species complex</taxon>
    </lineage>
</organism>
<dbReference type="CDD" id="cd03429">
    <property type="entry name" value="NUDIX_NADH_pyrophosphatase_Nudt13"/>
    <property type="match status" value="1"/>
</dbReference>
<sequence length="457" mass="49665">MAETYVNFLGGSPLNRLSWLRTSQSFLNSIAASPATRWIVFKRGEPLIVSRVDSGVSLARLTTADVRPLLGSEPFFGQGQNDGEIAAPDVHVLEAARFRGAPIVFLGLDEPLGDSALALPPPTSDVNSGSQDPQVTAHNFKGTPYFSLDVSGVTDAEIEAVLQGSEAGNGAQIQFSEPRAATRGFSMFDAALFASARSMVDWNDRNKFCAGCGSPVYSLWAGWKLTCSSLVPWADNRNRKPCPTVKGLHNFQHPRTDAVVIMAVVNEADDKILLGRNKKFPAKFYSTLAGFMEPGESFEDAVKREIWEEAGVKVWNVTYHSTQPWPYPASLMIGFYATGDPAQPIRTDLDNELDDAQWFTREQVLAVLAHEEGTTFTRKDYKQMNDIVDGKNSAQDVDALAGDAAANVAAQLKPARPTVEELAFRVPPISAIAGVLIYEWAHGKPPPVPAAVPKGRM</sequence>
<dbReference type="HOGENOM" id="CLU_037162_0_2_1"/>
<dbReference type="GO" id="GO:0035529">
    <property type="term" value="F:NADH pyrophosphatase activity"/>
    <property type="evidence" value="ECO:0007669"/>
    <property type="project" value="TreeGrafter"/>
</dbReference>
<evidence type="ECO:0000259" key="10">
    <source>
        <dbReference type="PROSITE" id="PS51462"/>
    </source>
</evidence>
<dbReference type="GO" id="GO:0006742">
    <property type="term" value="P:NADP+ catabolic process"/>
    <property type="evidence" value="ECO:0007669"/>
    <property type="project" value="TreeGrafter"/>
</dbReference>
<dbReference type="InterPro" id="IPR049734">
    <property type="entry name" value="NudC-like_C"/>
</dbReference>
<dbReference type="InterPro" id="IPR020084">
    <property type="entry name" value="NUDIX_hydrolase_CS"/>
</dbReference>
<evidence type="ECO:0000256" key="4">
    <source>
        <dbReference type="ARBA" id="ARBA00012381"/>
    </source>
</evidence>
<dbReference type="SUPFAM" id="SSF55811">
    <property type="entry name" value="Nudix"/>
    <property type="match status" value="1"/>
</dbReference>
<dbReference type="InterPro" id="IPR000086">
    <property type="entry name" value="NUDIX_hydrolase_dom"/>
</dbReference>
<comment type="catalytic activity">
    <reaction evidence="9">
        <text>a 5'-end NAD(+)-phospho-ribonucleoside in mRNA + H2O = a 5'-end phospho-adenosine-phospho-ribonucleoside in mRNA + beta-nicotinamide D-ribonucleotide + 2 H(+)</text>
        <dbReference type="Rhea" id="RHEA:60876"/>
        <dbReference type="Rhea" id="RHEA-COMP:15698"/>
        <dbReference type="Rhea" id="RHEA-COMP:15719"/>
        <dbReference type="ChEBI" id="CHEBI:14649"/>
        <dbReference type="ChEBI" id="CHEBI:15377"/>
        <dbReference type="ChEBI" id="CHEBI:15378"/>
        <dbReference type="ChEBI" id="CHEBI:144029"/>
        <dbReference type="ChEBI" id="CHEBI:144051"/>
    </reaction>
    <physiologicalReaction direction="left-to-right" evidence="9">
        <dbReference type="Rhea" id="RHEA:60877"/>
    </physiologicalReaction>
</comment>
<dbReference type="PROSITE" id="PS51462">
    <property type="entry name" value="NUDIX"/>
    <property type="match status" value="1"/>
</dbReference>
<accession>W4K5J8</accession>
<dbReference type="OrthoDB" id="10249612at2759"/>
<dbReference type="GO" id="GO:0005777">
    <property type="term" value="C:peroxisome"/>
    <property type="evidence" value="ECO:0007669"/>
    <property type="project" value="TreeGrafter"/>
</dbReference>
<reference evidence="11 12" key="1">
    <citation type="journal article" date="2012" name="New Phytol.">
        <title>Insight into trade-off between wood decay and parasitism from the genome of a fungal forest pathogen.</title>
        <authorList>
            <person name="Olson A."/>
            <person name="Aerts A."/>
            <person name="Asiegbu F."/>
            <person name="Belbahri L."/>
            <person name="Bouzid O."/>
            <person name="Broberg A."/>
            <person name="Canback B."/>
            <person name="Coutinho P.M."/>
            <person name="Cullen D."/>
            <person name="Dalman K."/>
            <person name="Deflorio G."/>
            <person name="van Diepen L.T."/>
            <person name="Dunand C."/>
            <person name="Duplessis S."/>
            <person name="Durling M."/>
            <person name="Gonthier P."/>
            <person name="Grimwood J."/>
            <person name="Fossdal C.G."/>
            <person name="Hansson D."/>
            <person name="Henrissat B."/>
            <person name="Hietala A."/>
            <person name="Himmelstrand K."/>
            <person name="Hoffmeister D."/>
            <person name="Hogberg N."/>
            <person name="James T.Y."/>
            <person name="Karlsson M."/>
            <person name="Kohler A."/>
            <person name="Kues U."/>
            <person name="Lee Y.H."/>
            <person name="Lin Y.C."/>
            <person name="Lind M."/>
            <person name="Lindquist E."/>
            <person name="Lombard V."/>
            <person name="Lucas S."/>
            <person name="Lunden K."/>
            <person name="Morin E."/>
            <person name="Murat C."/>
            <person name="Park J."/>
            <person name="Raffaello T."/>
            <person name="Rouze P."/>
            <person name="Salamov A."/>
            <person name="Schmutz J."/>
            <person name="Solheim H."/>
            <person name="Stahlberg J."/>
            <person name="Velez H."/>
            <person name="de Vries R.P."/>
            <person name="Wiebenga A."/>
            <person name="Woodward S."/>
            <person name="Yakovlev I."/>
            <person name="Garbelotto M."/>
            <person name="Martin F."/>
            <person name="Grigoriev I.V."/>
            <person name="Stenlid J."/>
        </authorList>
    </citation>
    <scope>NUCLEOTIDE SEQUENCE [LARGE SCALE GENOMIC DNA]</scope>
    <source>
        <strain evidence="11 12">TC 32-1</strain>
    </source>
</reference>
<dbReference type="GeneID" id="20672256"/>
<dbReference type="Gene3D" id="3.90.79.10">
    <property type="entry name" value="Nucleoside Triphosphate Pyrophosphohydrolase"/>
    <property type="match status" value="1"/>
</dbReference>
<keyword evidence="5" id="KW-0479">Metal-binding</keyword>
<dbReference type="RefSeq" id="XP_009547778.1">
    <property type="nucleotide sequence ID" value="XM_009549483.1"/>
</dbReference>
<evidence type="ECO:0000256" key="5">
    <source>
        <dbReference type="ARBA" id="ARBA00022723"/>
    </source>
</evidence>
<dbReference type="Pfam" id="PF00293">
    <property type="entry name" value="NUDIX"/>
    <property type="match status" value="1"/>
</dbReference>
<evidence type="ECO:0000256" key="6">
    <source>
        <dbReference type="ARBA" id="ARBA00022801"/>
    </source>
</evidence>
<dbReference type="GO" id="GO:0005829">
    <property type="term" value="C:cytosol"/>
    <property type="evidence" value="ECO:0007669"/>
    <property type="project" value="TreeGrafter"/>
</dbReference>
<evidence type="ECO:0000256" key="2">
    <source>
        <dbReference type="ARBA" id="ARBA00001947"/>
    </source>
</evidence>
<dbReference type="PANTHER" id="PTHR42904">
    <property type="entry name" value="NUDIX HYDROLASE, NUDC SUBFAMILY"/>
    <property type="match status" value="1"/>
</dbReference>
<keyword evidence="7" id="KW-0460">Magnesium</keyword>
<dbReference type="InterPro" id="IPR050241">
    <property type="entry name" value="NAD-cap_RNA_hydrolase_NudC"/>
</dbReference>
<evidence type="ECO:0000256" key="3">
    <source>
        <dbReference type="ARBA" id="ARBA00009595"/>
    </source>
</evidence>
<dbReference type="NCBIfam" id="NF001299">
    <property type="entry name" value="PRK00241.1"/>
    <property type="match status" value="1"/>
</dbReference>
<evidence type="ECO:0000256" key="8">
    <source>
        <dbReference type="ARBA" id="ARBA00023027"/>
    </source>
</evidence>
<evidence type="ECO:0000256" key="1">
    <source>
        <dbReference type="ARBA" id="ARBA00001946"/>
    </source>
</evidence>
<dbReference type="Gene3D" id="3.90.79.20">
    <property type="match status" value="1"/>
</dbReference>
<dbReference type="STRING" id="747525.W4K5J8"/>
<proteinExistence type="inferred from homology"/>
<keyword evidence="8" id="KW-0520">NAD</keyword>
<gene>
    <name evidence="11" type="ORF">HETIRDRAFT_385820</name>
</gene>
<keyword evidence="6" id="KW-0378">Hydrolase</keyword>
<comment type="cofactor">
    <cofactor evidence="2">
        <name>Zn(2+)</name>
        <dbReference type="ChEBI" id="CHEBI:29105"/>
    </cofactor>
</comment>
<dbReference type="InParanoid" id="W4K5J8"/>
<feature type="domain" description="Nudix hydrolase" evidence="10">
    <location>
        <begin position="254"/>
        <end position="382"/>
    </location>
</feature>
<dbReference type="KEGG" id="hir:HETIRDRAFT_385820"/>
<dbReference type="AlphaFoldDB" id="W4K5J8"/>
<dbReference type="eggNOG" id="KOG3084">
    <property type="taxonomic scope" value="Eukaryota"/>
</dbReference>
<dbReference type="Proteomes" id="UP000030671">
    <property type="component" value="Unassembled WGS sequence"/>
</dbReference>
<dbReference type="GO" id="GO:0046872">
    <property type="term" value="F:metal ion binding"/>
    <property type="evidence" value="ECO:0007669"/>
    <property type="project" value="UniProtKB-KW"/>
</dbReference>
<dbReference type="GO" id="GO:0019677">
    <property type="term" value="P:NAD+ catabolic process"/>
    <property type="evidence" value="ECO:0007669"/>
    <property type="project" value="TreeGrafter"/>
</dbReference>
<dbReference type="EMBL" id="KI925459">
    <property type="protein sequence ID" value="ETW81103.1"/>
    <property type="molecule type" value="Genomic_DNA"/>
</dbReference>
<name>W4K5J8_HETIT</name>
<evidence type="ECO:0000313" key="11">
    <source>
        <dbReference type="EMBL" id="ETW81103.1"/>
    </source>
</evidence>
<comment type="similarity">
    <text evidence="3">Belongs to the Nudix hydrolase family. NudC subfamily.</text>
</comment>
<dbReference type="PROSITE" id="PS00893">
    <property type="entry name" value="NUDIX_BOX"/>
    <property type="match status" value="1"/>
</dbReference>
<dbReference type="FunCoup" id="W4K5J8">
    <property type="interactions" value="95"/>
</dbReference>
<keyword evidence="12" id="KW-1185">Reference proteome</keyword>
<comment type="cofactor">
    <cofactor evidence="1">
        <name>Mg(2+)</name>
        <dbReference type="ChEBI" id="CHEBI:18420"/>
    </cofactor>
</comment>
<dbReference type="PANTHER" id="PTHR42904:SF6">
    <property type="entry name" value="NAD-CAPPED RNA HYDROLASE NUDT12"/>
    <property type="match status" value="1"/>
</dbReference>
<dbReference type="EC" id="3.6.1.22" evidence="4"/>
<dbReference type="InterPro" id="IPR015797">
    <property type="entry name" value="NUDIX_hydrolase-like_dom_sf"/>
</dbReference>
<evidence type="ECO:0000256" key="7">
    <source>
        <dbReference type="ARBA" id="ARBA00022842"/>
    </source>
</evidence>
<protein>
    <recommendedName>
        <fullName evidence="4">NAD(+) diphosphatase</fullName>
        <ecNumber evidence="4">3.6.1.22</ecNumber>
    </recommendedName>
</protein>
<evidence type="ECO:0000313" key="12">
    <source>
        <dbReference type="Proteomes" id="UP000030671"/>
    </source>
</evidence>